<dbReference type="GO" id="GO:0005524">
    <property type="term" value="F:ATP binding"/>
    <property type="evidence" value="ECO:0007669"/>
    <property type="project" value="UniProtKB-UniRule"/>
</dbReference>
<dbReference type="Gene3D" id="3.40.1110.10">
    <property type="entry name" value="Calcium-transporting ATPase, cytoplasmic domain N"/>
    <property type="match status" value="1"/>
</dbReference>
<evidence type="ECO:0000256" key="9">
    <source>
        <dbReference type="ARBA" id="ARBA00022967"/>
    </source>
</evidence>
<accession>A0A7G9T7I0</accession>
<dbReference type="InterPro" id="IPR023298">
    <property type="entry name" value="ATPase_P-typ_TM_dom_sf"/>
</dbReference>
<evidence type="ECO:0000256" key="2">
    <source>
        <dbReference type="ARBA" id="ARBA00006024"/>
    </source>
</evidence>
<dbReference type="Pfam" id="PF00702">
    <property type="entry name" value="Hydrolase"/>
    <property type="match status" value="1"/>
</dbReference>
<dbReference type="EMBL" id="CP060724">
    <property type="protein sequence ID" value="QNN76055.1"/>
    <property type="molecule type" value="Genomic_DNA"/>
</dbReference>
<reference evidence="16 17" key="1">
    <citation type="submission" date="2020-08" db="EMBL/GenBank/DDBJ databases">
        <title>Genome sequence of Weissella diestrammenae KACC 16890T.</title>
        <authorList>
            <person name="Hyun D.-W."/>
            <person name="Bae J.-W."/>
        </authorList>
    </citation>
    <scope>NUCLEOTIDE SEQUENCE [LARGE SCALE GENOMIC DNA]</scope>
    <source>
        <strain evidence="16 17">KACC 16890</strain>
    </source>
</reference>
<evidence type="ECO:0000256" key="13">
    <source>
        <dbReference type="ARBA" id="ARBA00049289"/>
    </source>
</evidence>
<feature type="transmembrane region" description="Helical" evidence="14">
    <location>
        <begin position="83"/>
        <end position="101"/>
    </location>
</feature>
<dbReference type="PROSITE" id="PS00154">
    <property type="entry name" value="ATPASE_E1_E2"/>
    <property type="match status" value="1"/>
</dbReference>
<proteinExistence type="inferred from homology"/>
<dbReference type="AlphaFoldDB" id="A0A7G9T7I0"/>
<dbReference type="PANTHER" id="PTHR43520:SF8">
    <property type="entry name" value="P-TYPE CU(+) TRANSPORTER"/>
    <property type="match status" value="1"/>
</dbReference>
<dbReference type="GO" id="GO:0005507">
    <property type="term" value="F:copper ion binding"/>
    <property type="evidence" value="ECO:0007669"/>
    <property type="project" value="TreeGrafter"/>
</dbReference>
<evidence type="ECO:0000256" key="4">
    <source>
        <dbReference type="ARBA" id="ARBA00022692"/>
    </source>
</evidence>
<keyword evidence="7" id="KW-0406">Ion transport</keyword>
<evidence type="ECO:0000256" key="5">
    <source>
        <dbReference type="ARBA" id="ARBA00022723"/>
    </source>
</evidence>
<dbReference type="PRINTS" id="PR00943">
    <property type="entry name" value="CUATPASE"/>
</dbReference>
<keyword evidence="17" id="KW-1185">Reference proteome</keyword>
<dbReference type="NCBIfam" id="TIGR01494">
    <property type="entry name" value="ATPase_P-type"/>
    <property type="match status" value="1"/>
</dbReference>
<dbReference type="InterPro" id="IPR018303">
    <property type="entry name" value="ATPase_P-typ_P_site"/>
</dbReference>
<feature type="transmembrane region" description="Helical" evidence="14">
    <location>
        <begin position="299"/>
        <end position="321"/>
    </location>
</feature>
<dbReference type="NCBIfam" id="TIGR01512">
    <property type="entry name" value="ATPase-IB2_Cd"/>
    <property type="match status" value="1"/>
</dbReference>
<dbReference type="Pfam" id="PF00122">
    <property type="entry name" value="E1-E2_ATPase"/>
    <property type="match status" value="1"/>
</dbReference>
<dbReference type="GO" id="GO:0012505">
    <property type="term" value="C:endomembrane system"/>
    <property type="evidence" value="ECO:0007669"/>
    <property type="project" value="UniProtKB-SubCell"/>
</dbReference>
<evidence type="ECO:0000256" key="1">
    <source>
        <dbReference type="ARBA" id="ARBA00004127"/>
    </source>
</evidence>
<dbReference type="InterPro" id="IPR023299">
    <property type="entry name" value="ATPase_P-typ_cyto_dom_N"/>
</dbReference>
<dbReference type="GO" id="GO:0043682">
    <property type="term" value="F:P-type divalent copper transporter activity"/>
    <property type="evidence" value="ECO:0007669"/>
    <property type="project" value="TreeGrafter"/>
</dbReference>
<feature type="transmembrane region" description="Helical" evidence="14">
    <location>
        <begin position="50"/>
        <end position="71"/>
    </location>
</feature>
<name>A0A7G9T7I0_9LACO</name>
<feature type="transmembrane region" description="Helical" evidence="14">
    <location>
        <begin position="327"/>
        <end position="351"/>
    </location>
</feature>
<keyword evidence="5 14" id="KW-0479">Metal-binding</keyword>
<evidence type="ECO:0000256" key="7">
    <source>
        <dbReference type="ARBA" id="ARBA00022796"/>
    </source>
</evidence>
<dbReference type="InterPro" id="IPR036412">
    <property type="entry name" value="HAD-like_sf"/>
</dbReference>
<dbReference type="SUPFAM" id="SSF56784">
    <property type="entry name" value="HAD-like"/>
    <property type="match status" value="1"/>
</dbReference>
<evidence type="ECO:0000256" key="10">
    <source>
        <dbReference type="ARBA" id="ARBA00022989"/>
    </source>
</evidence>
<evidence type="ECO:0000256" key="11">
    <source>
        <dbReference type="ARBA" id="ARBA00023008"/>
    </source>
</evidence>
<feature type="transmembrane region" description="Helical" evidence="14">
    <location>
        <begin position="144"/>
        <end position="165"/>
    </location>
</feature>
<dbReference type="GO" id="GO:0005886">
    <property type="term" value="C:plasma membrane"/>
    <property type="evidence" value="ECO:0007669"/>
    <property type="project" value="UniProtKB-SubCell"/>
</dbReference>
<keyword evidence="11" id="KW-0186">Copper</keyword>
<gene>
    <name evidence="16" type="primary">cadA</name>
    <name evidence="16" type="ORF">H9L19_02055</name>
</gene>
<dbReference type="GO" id="GO:0016887">
    <property type="term" value="F:ATP hydrolysis activity"/>
    <property type="evidence" value="ECO:0007669"/>
    <property type="project" value="InterPro"/>
</dbReference>
<feature type="transmembrane region" description="Helical" evidence="14">
    <location>
        <begin position="632"/>
        <end position="654"/>
    </location>
</feature>
<dbReference type="GO" id="GO:0055070">
    <property type="term" value="P:copper ion homeostasis"/>
    <property type="evidence" value="ECO:0007669"/>
    <property type="project" value="TreeGrafter"/>
</dbReference>
<sequence>MSAHHDHMEMAMNHSNMSMGHHMHDMGAGHDDQMMHGGHMMHMGNMKRKLIVSLILTIPIILMSPMMGVHLPFMIEGLPYQSWLVMLIGAIILIYGGAPFYQGAVGELSAKKPAMMTLISMGITVAFGYSLYGTVLSTLHPHTMTMSFMWELATLIDIMLIGHLIEMNAVMRAGSAVDALTQLIPDVAHMQMATMVHDVPVETLHTNDLVIVKENERIPLDGQVTVGQPAIDESLLTGETKLVQKQIGDAVVGGALNGQTAFTMSVSHAADEGFVSQVKQMVTKAQNQKSAVENKADRVAGWLFYAALIVAMMTLIIWTALRGINVALPMVITVLIIACPHALGLAVPLVVARLTGIGAKNGLLIQNRTALEQVGKIKYAILDKTGTLTEGVFKVQKLIATADKSEQKVTAIMAALEQGSSHPLASGILKYAQQLEATIPQATNITGIPGAGVSGIIDGVKYALLSRAAVSELQLDGIVKIDGLTMSYLVQNDTQIIAAVAQGDQIKKEALQLIDYLHTQKIVTIMATGDNDSVAHSVGHQLGIDVIAADLKPADKLQMLHEYQKHGGVMFVGDGVNDGPSLAAADLSIAIGSGTDVAVSVADVVLMRSNPIDVIALLKLARQSNRKIVQNLWWGAGYNVIALPLAAGILAPIGITLSPMVGAVVMSFSTIIVAINAMRLRL</sequence>
<dbReference type="InterPro" id="IPR001757">
    <property type="entry name" value="P_typ_ATPase"/>
</dbReference>
<keyword evidence="7" id="KW-0813">Transport</keyword>
<keyword evidence="7" id="KW-0187">Copper transport</keyword>
<keyword evidence="6 14" id="KW-0547">Nucleotide-binding</keyword>
<dbReference type="Proteomes" id="UP000515800">
    <property type="component" value="Chromosome"/>
</dbReference>
<feature type="transmembrane region" description="Helical" evidence="14">
    <location>
        <begin position="660"/>
        <end position="678"/>
    </location>
</feature>
<comment type="subcellular location">
    <subcellularLocation>
        <location evidence="14">Cell membrane</location>
    </subcellularLocation>
    <subcellularLocation>
        <location evidence="1">Endomembrane system</location>
        <topology evidence="1">Multi-pass membrane protein</topology>
    </subcellularLocation>
</comment>
<evidence type="ECO:0000256" key="6">
    <source>
        <dbReference type="ARBA" id="ARBA00022741"/>
    </source>
</evidence>
<comment type="catalytic activity">
    <reaction evidence="13">
        <text>Cu(+)(in) + ATP + H2O = Cu(+)(out) + ADP + phosphate + H(+)</text>
        <dbReference type="Rhea" id="RHEA:25792"/>
        <dbReference type="ChEBI" id="CHEBI:15377"/>
        <dbReference type="ChEBI" id="CHEBI:15378"/>
        <dbReference type="ChEBI" id="CHEBI:30616"/>
        <dbReference type="ChEBI" id="CHEBI:43474"/>
        <dbReference type="ChEBI" id="CHEBI:49552"/>
        <dbReference type="ChEBI" id="CHEBI:456216"/>
        <dbReference type="EC" id="7.2.2.8"/>
    </reaction>
</comment>
<keyword evidence="14" id="KW-1003">Cell membrane</keyword>
<keyword evidence="8 14" id="KW-0067">ATP-binding</keyword>
<organism evidence="16 17">
    <name type="scientific">Weissella diestrammenae</name>
    <dbReference type="NCBI Taxonomy" id="1162633"/>
    <lineage>
        <taxon>Bacteria</taxon>
        <taxon>Bacillati</taxon>
        <taxon>Bacillota</taxon>
        <taxon>Bacilli</taxon>
        <taxon>Lactobacillales</taxon>
        <taxon>Lactobacillaceae</taxon>
        <taxon>Weissella</taxon>
    </lineage>
</organism>
<dbReference type="InterPro" id="IPR008250">
    <property type="entry name" value="ATPase_P-typ_transduc_dom_A_sf"/>
</dbReference>
<dbReference type="InterPro" id="IPR027256">
    <property type="entry name" value="P-typ_ATPase_IB"/>
</dbReference>
<dbReference type="Gene3D" id="2.70.150.10">
    <property type="entry name" value="Calcium-transporting ATPase, cytoplasmic transduction domain A"/>
    <property type="match status" value="1"/>
</dbReference>
<dbReference type="PRINTS" id="PR00119">
    <property type="entry name" value="CATATPASE"/>
</dbReference>
<dbReference type="NCBIfam" id="TIGR01511">
    <property type="entry name" value="ATPase-IB1_Cu"/>
    <property type="match status" value="1"/>
</dbReference>
<dbReference type="EC" id="7.2.2.8" evidence="3"/>
<feature type="transmembrane region" description="Helical" evidence="14">
    <location>
        <begin position="113"/>
        <end position="132"/>
    </location>
</feature>
<evidence type="ECO:0000313" key="17">
    <source>
        <dbReference type="Proteomes" id="UP000515800"/>
    </source>
</evidence>
<dbReference type="InterPro" id="IPR023214">
    <property type="entry name" value="HAD_sf"/>
</dbReference>
<dbReference type="NCBIfam" id="TIGR01525">
    <property type="entry name" value="ATPase-IB_hvy"/>
    <property type="match status" value="1"/>
</dbReference>
<comment type="similarity">
    <text evidence="2 14">Belongs to the cation transport ATPase (P-type) (TC 3.A.3) family. Type IB subfamily.</text>
</comment>
<keyword evidence="9" id="KW-1278">Translocase</keyword>
<keyword evidence="12 14" id="KW-0472">Membrane</keyword>
<evidence type="ECO:0000259" key="15">
    <source>
        <dbReference type="Pfam" id="PF00122"/>
    </source>
</evidence>
<evidence type="ECO:0000256" key="8">
    <source>
        <dbReference type="ARBA" id="ARBA00022840"/>
    </source>
</evidence>
<evidence type="ECO:0000256" key="3">
    <source>
        <dbReference type="ARBA" id="ARBA00012517"/>
    </source>
</evidence>
<feature type="domain" description="P-type ATPase A" evidence="15">
    <location>
        <begin position="183"/>
        <end position="282"/>
    </location>
</feature>
<dbReference type="SUPFAM" id="SSF81653">
    <property type="entry name" value="Calcium ATPase, transduction domain A"/>
    <property type="match status" value="1"/>
</dbReference>
<dbReference type="SUPFAM" id="SSF81665">
    <property type="entry name" value="Calcium ATPase, transmembrane domain M"/>
    <property type="match status" value="1"/>
</dbReference>
<evidence type="ECO:0000256" key="14">
    <source>
        <dbReference type="RuleBase" id="RU362081"/>
    </source>
</evidence>
<protein>
    <recommendedName>
        <fullName evidence="3">P-type Cu(+) transporter</fullName>
        <ecNumber evidence="3">7.2.2.8</ecNumber>
    </recommendedName>
</protein>
<dbReference type="InterPro" id="IPR059000">
    <property type="entry name" value="ATPase_P-type_domA"/>
</dbReference>
<dbReference type="Gene3D" id="3.40.50.1000">
    <property type="entry name" value="HAD superfamily/HAD-like"/>
    <property type="match status" value="1"/>
</dbReference>
<dbReference type="GO" id="GO:0140581">
    <property type="term" value="F:P-type monovalent copper transporter activity"/>
    <property type="evidence" value="ECO:0007669"/>
    <property type="project" value="UniProtKB-EC"/>
</dbReference>
<keyword evidence="10 14" id="KW-1133">Transmembrane helix</keyword>
<evidence type="ECO:0000256" key="12">
    <source>
        <dbReference type="ARBA" id="ARBA00023136"/>
    </source>
</evidence>
<dbReference type="KEGG" id="wdi:H9L19_02055"/>
<keyword evidence="4 14" id="KW-0812">Transmembrane</keyword>
<dbReference type="PANTHER" id="PTHR43520">
    <property type="entry name" value="ATP7, ISOFORM B"/>
    <property type="match status" value="1"/>
</dbReference>
<evidence type="ECO:0000313" key="16">
    <source>
        <dbReference type="EMBL" id="QNN76055.1"/>
    </source>
</evidence>